<comment type="caution">
    <text evidence="2">The sequence shown here is derived from an EMBL/GenBank/DDBJ whole genome shotgun (WGS) entry which is preliminary data.</text>
</comment>
<accession>A0A2M7X3W2</accession>
<sequence length="190" mass="20960">MNKKLITIAVVIFVVIAGFIVFINSSLDKQIREDAQTTFGTVSTDKYTFYYPSSYVSATPENNEVFFYKNPNTRAADSEGILLAIQTASEGLGVANYEACERFSKNFQQSSEDKITVRVAIGQEVGEGCEITVETPVTGTSDRVITVAKYLWYPSSADNSIYSARTMYFGVASADQADILRTSVLQFTLK</sequence>
<organism evidence="2 3">
    <name type="scientific">candidate division WWE3 bacterium CG_4_9_14_3_um_filter_34_6</name>
    <dbReference type="NCBI Taxonomy" id="1975079"/>
    <lineage>
        <taxon>Bacteria</taxon>
        <taxon>Katanobacteria</taxon>
    </lineage>
</organism>
<gene>
    <name evidence="2" type="ORF">CO178_01745</name>
</gene>
<evidence type="ECO:0000256" key="1">
    <source>
        <dbReference type="SAM" id="Phobius"/>
    </source>
</evidence>
<reference evidence="3" key="1">
    <citation type="submission" date="2017-09" db="EMBL/GenBank/DDBJ databases">
        <title>Depth-based differentiation of microbial function through sediment-hosted aquifers and enrichment of novel symbionts in the deep terrestrial subsurface.</title>
        <authorList>
            <person name="Probst A.J."/>
            <person name="Ladd B."/>
            <person name="Jarett J.K."/>
            <person name="Geller-Mcgrath D.E."/>
            <person name="Sieber C.M.K."/>
            <person name="Emerson J.B."/>
            <person name="Anantharaman K."/>
            <person name="Thomas B.C."/>
            <person name="Malmstrom R."/>
            <person name="Stieglmeier M."/>
            <person name="Klingl A."/>
            <person name="Woyke T."/>
            <person name="Ryan C.M."/>
            <person name="Banfield J.F."/>
        </authorList>
    </citation>
    <scope>NUCLEOTIDE SEQUENCE [LARGE SCALE GENOMIC DNA]</scope>
</reference>
<keyword evidence="1" id="KW-0812">Transmembrane</keyword>
<dbReference type="EMBL" id="PFWY01000081">
    <property type="protein sequence ID" value="PJA40671.1"/>
    <property type="molecule type" value="Genomic_DNA"/>
</dbReference>
<dbReference type="AlphaFoldDB" id="A0A2M7X3W2"/>
<protein>
    <submittedName>
        <fullName evidence="2">Uncharacterized protein</fullName>
    </submittedName>
</protein>
<name>A0A2M7X3W2_UNCKA</name>
<proteinExistence type="predicted"/>
<feature type="transmembrane region" description="Helical" evidence="1">
    <location>
        <begin position="6"/>
        <end position="23"/>
    </location>
</feature>
<evidence type="ECO:0000313" key="2">
    <source>
        <dbReference type="EMBL" id="PJA40671.1"/>
    </source>
</evidence>
<keyword evidence="1" id="KW-1133">Transmembrane helix</keyword>
<dbReference type="Proteomes" id="UP000230683">
    <property type="component" value="Unassembled WGS sequence"/>
</dbReference>
<keyword evidence="1" id="KW-0472">Membrane</keyword>
<evidence type="ECO:0000313" key="3">
    <source>
        <dbReference type="Proteomes" id="UP000230683"/>
    </source>
</evidence>